<keyword evidence="2" id="KW-1185">Reference proteome</keyword>
<evidence type="ECO:0000313" key="1">
    <source>
        <dbReference type="EMBL" id="KFX68159.1"/>
    </source>
</evidence>
<proteinExistence type="predicted"/>
<accession>A0A0A1YHL5</accession>
<gene>
    <name evidence="1" type="ORF">TMS3_0120725</name>
</gene>
<dbReference type="AlphaFoldDB" id="A0A0A1YHL5"/>
<reference evidence="1 2" key="1">
    <citation type="journal article" date="2014" name="Genome Announc.">
        <title>Draft Genome Sequence of Petroleum Oil-Degrading Marine Bacterium Pseudomonas taeanensis Strain MS-3, Isolated from a Crude Oil-Contaminated Seashore.</title>
        <authorList>
            <person name="Lee S.Y."/>
            <person name="Kim S.H."/>
            <person name="Lee D.G."/>
            <person name="Shin S."/>
            <person name="Yun S.H."/>
            <person name="Choi C.W."/>
            <person name="Chung Y.H."/>
            <person name="Choi J.S."/>
            <person name="Kahng H.Y."/>
            <person name="Kim S.I."/>
        </authorList>
    </citation>
    <scope>NUCLEOTIDE SEQUENCE [LARGE SCALE GENOMIC DNA]</scope>
    <source>
        <strain evidence="1 2">MS-3</strain>
    </source>
</reference>
<evidence type="ECO:0000313" key="2">
    <source>
        <dbReference type="Proteomes" id="UP000030063"/>
    </source>
</evidence>
<name>A0A0A1YHL5_9PSED</name>
<sequence length="83" mass="9572">MINRLSSTTNICNYFIIASNSRARNYFPFKMLSHGWGIKDSATDLYTSNHSLNIFRITKVVGVNQWIIHRISTFKSNPTSAFR</sequence>
<dbReference type="EMBL" id="AWSQ01000008">
    <property type="protein sequence ID" value="KFX68159.1"/>
    <property type="molecule type" value="Genomic_DNA"/>
</dbReference>
<comment type="caution">
    <text evidence="1">The sequence shown here is derived from an EMBL/GenBank/DDBJ whole genome shotgun (WGS) entry which is preliminary data.</text>
</comment>
<protein>
    <submittedName>
        <fullName evidence="1">Uncharacterized protein</fullName>
    </submittedName>
</protein>
<dbReference type="Proteomes" id="UP000030063">
    <property type="component" value="Unassembled WGS sequence"/>
</dbReference>
<organism evidence="1 2">
    <name type="scientific">Pseudomonas taeanensis MS-3</name>
    <dbReference type="NCBI Taxonomy" id="1395571"/>
    <lineage>
        <taxon>Bacteria</taxon>
        <taxon>Pseudomonadati</taxon>
        <taxon>Pseudomonadota</taxon>
        <taxon>Gammaproteobacteria</taxon>
        <taxon>Pseudomonadales</taxon>
        <taxon>Pseudomonadaceae</taxon>
        <taxon>Pseudomonas</taxon>
    </lineage>
</organism>